<dbReference type="EMBL" id="PJEX01000835">
    <property type="protein sequence ID" value="TKW48632.1"/>
    <property type="molecule type" value="Genomic_DNA"/>
</dbReference>
<reference evidence="4 5" key="1">
    <citation type="journal article" date="2019" name="PLoS ONE">
        <title>Comparative genome analysis indicates high evolutionary potential of pathogenicity genes in Colletotrichum tanaceti.</title>
        <authorList>
            <person name="Lelwala R.V."/>
            <person name="Korhonen P.K."/>
            <person name="Young N.D."/>
            <person name="Scott J.B."/>
            <person name="Ades P.A."/>
            <person name="Gasser R.B."/>
            <person name="Taylor P.W.J."/>
        </authorList>
    </citation>
    <scope>NUCLEOTIDE SEQUENCE [LARGE SCALE GENOMIC DNA]</scope>
    <source>
        <strain evidence="4">BRIP57314</strain>
    </source>
</reference>
<organism evidence="4 5">
    <name type="scientific">Colletotrichum tanaceti</name>
    <dbReference type="NCBI Taxonomy" id="1306861"/>
    <lineage>
        <taxon>Eukaryota</taxon>
        <taxon>Fungi</taxon>
        <taxon>Dikarya</taxon>
        <taxon>Ascomycota</taxon>
        <taxon>Pezizomycotina</taxon>
        <taxon>Sordariomycetes</taxon>
        <taxon>Hypocreomycetidae</taxon>
        <taxon>Glomerellales</taxon>
        <taxon>Glomerellaceae</taxon>
        <taxon>Colletotrichum</taxon>
        <taxon>Colletotrichum destructivum species complex</taxon>
    </lineage>
</organism>
<dbReference type="Gene3D" id="3.40.50.720">
    <property type="entry name" value="NAD(P)-binding Rossmann-like Domain"/>
    <property type="match status" value="1"/>
</dbReference>
<evidence type="ECO:0000256" key="3">
    <source>
        <dbReference type="ARBA" id="ARBA00023002"/>
    </source>
</evidence>
<keyword evidence="2" id="KW-0521">NADP</keyword>
<sequence length="339" mass="37299">MSNEMASQAGWESNPLSFLYRQAVITPAEIPAEFDLSECTLIMTGASSGLGLEASRQFLERSLGHLVMGVRNTAKGEALAEGLRREFPLARIQVWHLEMESYESVRAFAARCRKDLVRVDFVILNAATVAQSFVRAREGRELMLQVNYLSTALLALLLLPAMKEKRPPGEPARLVLVSSDLTYWHEPEEDMVTGSLFKPADSEKLWESGKNYQQSKFLGQLFVAKLATFVDPNDVIVNLSNSGLTGGTNIVKPAAESFFMGLVKKTLGRSLEVGARSYLDAAVVKGKESHGSFTSDGVIKPWPAVMYTTEGTGLKDRLWAETKKEPGFAEAFAEIEKGL</sequence>
<dbReference type="PANTHER" id="PTHR24320">
    <property type="entry name" value="RETINOL DEHYDROGENASE"/>
    <property type="match status" value="1"/>
</dbReference>
<dbReference type="AlphaFoldDB" id="A0A4U6WZS4"/>
<evidence type="ECO:0000313" key="5">
    <source>
        <dbReference type="Proteomes" id="UP000310108"/>
    </source>
</evidence>
<dbReference type="Proteomes" id="UP000310108">
    <property type="component" value="Unassembled WGS sequence"/>
</dbReference>
<keyword evidence="3" id="KW-0560">Oxidoreductase</keyword>
<evidence type="ECO:0000313" key="4">
    <source>
        <dbReference type="EMBL" id="TKW48632.1"/>
    </source>
</evidence>
<dbReference type="InterPro" id="IPR002347">
    <property type="entry name" value="SDR_fam"/>
</dbReference>
<name>A0A4U6WZS4_9PEZI</name>
<gene>
    <name evidence="4" type="primary">TIC32</name>
    <name evidence="4" type="ORF">CTA1_591</name>
</gene>
<dbReference type="SUPFAM" id="SSF51735">
    <property type="entry name" value="NAD(P)-binding Rossmann-fold domains"/>
    <property type="match status" value="1"/>
</dbReference>
<dbReference type="OrthoDB" id="542013at2759"/>
<dbReference type="GO" id="GO:0016491">
    <property type="term" value="F:oxidoreductase activity"/>
    <property type="evidence" value="ECO:0007669"/>
    <property type="project" value="UniProtKB-KW"/>
</dbReference>
<comment type="caution">
    <text evidence="4">The sequence shown here is derived from an EMBL/GenBank/DDBJ whole genome shotgun (WGS) entry which is preliminary data.</text>
</comment>
<dbReference type="Pfam" id="PF00106">
    <property type="entry name" value="adh_short"/>
    <property type="match status" value="1"/>
</dbReference>
<comment type="similarity">
    <text evidence="1">Belongs to the short-chain dehydrogenases/reductases (SDR) family.</text>
</comment>
<dbReference type="InterPro" id="IPR036291">
    <property type="entry name" value="NAD(P)-bd_dom_sf"/>
</dbReference>
<keyword evidence="5" id="KW-1185">Reference proteome</keyword>
<proteinExistence type="inferred from homology"/>
<protein>
    <submittedName>
        <fullName evidence="4">Short-chain dehydrogenase TIC 32, chloroplastic</fullName>
    </submittedName>
</protein>
<dbReference type="STRING" id="1306861.A0A4U6WZS4"/>
<accession>A0A4U6WZS4</accession>
<evidence type="ECO:0000256" key="2">
    <source>
        <dbReference type="ARBA" id="ARBA00022857"/>
    </source>
</evidence>
<evidence type="ECO:0000256" key="1">
    <source>
        <dbReference type="ARBA" id="ARBA00006484"/>
    </source>
</evidence>
<dbReference type="PANTHER" id="PTHR24320:SF252">
    <property type="entry name" value="DEHYDROGENASE_REDUCTASE FAMILY PROTEIN, PUTATIVE (AFU_ORTHOLOGUE AFUA_3G08550)-RELATED"/>
    <property type="match status" value="1"/>
</dbReference>